<evidence type="ECO:0000313" key="2">
    <source>
        <dbReference type="Proteomes" id="UP000250123"/>
    </source>
</evidence>
<proteinExistence type="predicted"/>
<dbReference type="KEGG" id="sbk:SHEWBE_3908"/>
<dbReference type="EMBL" id="LS483452">
    <property type="protein sequence ID" value="SQH77871.1"/>
    <property type="molecule type" value="Genomic_DNA"/>
</dbReference>
<protein>
    <submittedName>
        <fullName evidence="1">Uncharacterized protein</fullName>
    </submittedName>
</protein>
<evidence type="ECO:0000313" key="1">
    <source>
        <dbReference type="EMBL" id="SQH77871.1"/>
    </source>
</evidence>
<name>A0A330M6G4_9GAMM</name>
<accession>A0A330M6G4</accession>
<reference evidence="2" key="1">
    <citation type="submission" date="2018-06" db="EMBL/GenBank/DDBJ databases">
        <authorList>
            <person name="Cea G.-C."/>
            <person name="William W."/>
        </authorList>
    </citation>
    <scope>NUCLEOTIDE SEQUENCE [LARGE SCALE GENOMIC DNA]</scope>
    <source>
        <strain evidence="2">DB21MT-2</strain>
    </source>
</reference>
<sequence length="87" mass="10030">MGSLSCQTQVCINIITMQHWLSPASFTSITIGYLRRQLSQWERYRLTVFRMSRNVRLDAHYSAESLSITKEYCPTSFPPSLPFGHSV</sequence>
<dbReference type="Proteomes" id="UP000250123">
    <property type="component" value="Chromosome SHEWBE"/>
</dbReference>
<organism evidence="1 2">
    <name type="scientific">Shewanella benthica</name>
    <dbReference type="NCBI Taxonomy" id="43661"/>
    <lineage>
        <taxon>Bacteria</taxon>
        <taxon>Pseudomonadati</taxon>
        <taxon>Pseudomonadota</taxon>
        <taxon>Gammaproteobacteria</taxon>
        <taxon>Alteromonadales</taxon>
        <taxon>Shewanellaceae</taxon>
        <taxon>Shewanella</taxon>
    </lineage>
</organism>
<gene>
    <name evidence="1" type="ORF">SHEWBE_3908</name>
</gene>
<dbReference type="AlphaFoldDB" id="A0A330M6G4"/>